<dbReference type="RefSeq" id="WP_139622384.1">
    <property type="nucleotide sequence ID" value="NZ_VDMP01000021.1"/>
</dbReference>
<feature type="domain" description="HTH merR-type" evidence="1">
    <location>
        <begin position="17"/>
        <end position="56"/>
    </location>
</feature>
<dbReference type="Pfam" id="PF13411">
    <property type="entry name" value="MerR_1"/>
    <property type="match status" value="1"/>
</dbReference>
<dbReference type="EMBL" id="VDMP01000021">
    <property type="protein sequence ID" value="TNM41944.1"/>
    <property type="molecule type" value="Genomic_DNA"/>
</dbReference>
<gene>
    <name evidence="2" type="ORF">FHP29_08200</name>
</gene>
<dbReference type="SUPFAM" id="SSF46955">
    <property type="entry name" value="Putative DNA-binding domain"/>
    <property type="match status" value="1"/>
</dbReference>
<dbReference type="InterPro" id="IPR000551">
    <property type="entry name" value="MerR-type_HTH_dom"/>
</dbReference>
<protein>
    <submittedName>
        <fullName evidence="2">Helix-turn-helix domain-containing protein</fullName>
    </submittedName>
</protein>
<evidence type="ECO:0000313" key="3">
    <source>
        <dbReference type="Proteomes" id="UP000313231"/>
    </source>
</evidence>
<dbReference type="OrthoDB" id="194758at2"/>
<dbReference type="GO" id="GO:0003677">
    <property type="term" value="F:DNA binding"/>
    <property type="evidence" value="ECO:0007669"/>
    <property type="project" value="InterPro"/>
</dbReference>
<dbReference type="AlphaFoldDB" id="A0A5C4W128"/>
<accession>A0A5C4W128</accession>
<comment type="caution">
    <text evidence="2">The sequence shown here is derived from an EMBL/GenBank/DDBJ whole genome shotgun (WGS) entry which is preliminary data.</text>
</comment>
<dbReference type="GO" id="GO:0006355">
    <property type="term" value="P:regulation of DNA-templated transcription"/>
    <property type="evidence" value="ECO:0007669"/>
    <property type="project" value="InterPro"/>
</dbReference>
<sequence>MNPIDIPTEWNDSALLTFEEFCALIHIPQRTVRDWRRRGVGPRFWRFNGTGRLYTTVAEVRRFTNPVNAAR</sequence>
<organism evidence="2 3">
    <name type="scientific">Nocardioides albidus</name>
    <dbReference type="NCBI Taxonomy" id="1517589"/>
    <lineage>
        <taxon>Bacteria</taxon>
        <taxon>Bacillati</taxon>
        <taxon>Actinomycetota</taxon>
        <taxon>Actinomycetes</taxon>
        <taxon>Propionibacteriales</taxon>
        <taxon>Nocardioidaceae</taxon>
        <taxon>Nocardioides</taxon>
    </lineage>
</organism>
<proteinExistence type="predicted"/>
<dbReference type="InterPro" id="IPR009061">
    <property type="entry name" value="DNA-bd_dom_put_sf"/>
</dbReference>
<evidence type="ECO:0000259" key="1">
    <source>
        <dbReference type="Pfam" id="PF13411"/>
    </source>
</evidence>
<name>A0A5C4W128_9ACTN</name>
<dbReference type="Proteomes" id="UP000313231">
    <property type="component" value="Unassembled WGS sequence"/>
</dbReference>
<evidence type="ECO:0000313" key="2">
    <source>
        <dbReference type="EMBL" id="TNM41944.1"/>
    </source>
</evidence>
<reference evidence="2 3" key="1">
    <citation type="journal article" date="2016" name="Int. J. Syst. Evol. Microbiol.">
        <title>Nocardioides albidus sp. nov., an actinobacterium isolated from garden soil.</title>
        <authorList>
            <person name="Singh H."/>
            <person name="Du J."/>
            <person name="Trinh H."/>
            <person name="Won K."/>
            <person name="Yang J.E."/>
            <person name="Yin C."/>
            <person name="Kook M."/>
            <person name="Yi T.H."/>
        </authorList>
    </citation>
    <scope>NUCLEOTIDE SEQUENCE [LARGE SCALE GENOMIC DNA]</scope>
    <source>
        <strain evidence="2 3">CCTCC AB 2015297</strain>
    </source>
</reference>
<keyword evidence="3" id="KW-1185">Reference proteome</keyword>